<dbReference type="GO" id="GO:0051287">
    <property type="term" value="F:NAD binding"/>
    <property type="evidence" value="ECO:0007669"/>
    <property type="project" value="InterPro"/>
</dbReference>
<dbReference type="Pfam" id="PF02826">
    <property type="entry name" value="2-Hacid_dh_C"/>
    <property type="match status" value="1"/>
</dbReference>
<dbReference type="STRING" id="1123010.SAMN02745724_04176"/>
<keyword evidence="1" id="KW-0560">Oxidoreductase</keyword>
<name>A0A1I1RHD3_9GAMM</name>
<evidence type="ECO:0000313" key="4">
    <source>
        <dbReference type="EMBL" id="SFD31628.1"/>
    </source>
</evidence>
<feature type="domain" description="D-isomer specific 2-hydroxyacid dehydrogenase NAD-binding" evidence="3">
    <location>
        <begin position="101"/>
        <end position="270"/>
    </location>
</feature>
<dbReference type="InterPro" id="IPR006140">
    <property type="entry name" value="D-isomer_DH_NAD-bd"/>
</dbReference>
<dbReference type="InterPro" id="IPR029753">
    <property type="entry name" value="D-isomer_DH_CS"/>
</dbReference>
<sequence length="306" mass="34256">MSLLIVVPNRDMSKLQALLTHALPDVLIEIWPNIKNHAAIEFVLAWNPPKGLWQTLPNVKAISSFGAGIDGLMKHEALPEVPIARIVDPQLANDMALYILGQILNFKLRLNEYQTKQNNKLWKPKRAHNASKVGILGLGQLGTKTAQLLTINGFTVSGWSRTQKNINGISCFYGDEGLVEMVSQIDFLVCLLPLTEHTKDILNYKLFQNLPSNACIINVARGEHLNEYDLLLALQNNEISTAILDVFKTEPLPQDHPFWSHPKIIITPHASALTSIDTVVEQITKNYQCMIKEEPLINLIDSKLGY</sequence>
<evidence type="ECO:0000256" key="1">
    <source>
        <dbReference type="ARBA" id="ARBA00023002"/>
    </source>
</evidence>
<dbReference type="RefSeq" id="WP_091989257.1">
    <property type="nucleotide sequence ID" value="NZ_FOLO01000048.1"/>
</dbReference>
<evidence type="ECO:0000256" key="2">
    <source>
        <dbReference type="ARBA" id="ARBA00023027"/>
    </source>
</evidence>
<accession>A0A1I1RHD3</accession>
<dbReference type="PROSITE" id="PS00671">
    <property type="entry name" value="D_2_HYDROXYACID_DH_3"/>
    <property type="match status" value="1"/>
</dbReference>
<dbReference type="Proteomes" id="UP000198862">
    <property type="component" value="Unassembled WGS sequence"/>
</dbReference>
<gene>
    <name evidence="4" type="ORF">SAMN02745724_04176</name>
</gene>
<evidence type="ECO:0000259" key="3">
    <source>
        <dbReference type="Pfam" id="PF02826"/>
    </source>
</evidence>
<dbReference type="PANTHER" id="PTHR43333">
    <property type="entry name" value="2-HACID_DH_C DOMAIN-CONTAINING PROTEIN"/>
    <property type="match status" value="1"/>
</dbReference>
<dbReference type="AlphaFoldDB" id="A0A1I1RHD3"/>
<proteinExistence type="predicted"/>
<dbReference type="EMBL" id="FOLO01000048">
    <property type="protein sequence ID" value="SFD31628.1"/>
    <property type="molecule type" value="Genomic_DNA"/>
</dbReference>
<dbReference type="GO" id="GO:0016616">
    <property type="term" value="F:oxidoreductase activity, acting on the CH-OH group of donors, NAD or NADP as acceptor"/>
    <property type="evidence" value="ECO:0007669"/>
    <property type="project" value="UniProtKB-ARBA"/>
</dbReference>
<evidence type="ECO:0000313" key="5">
    <source>
        <dbReference type="Proteomes" id="UP000198862"/>
    </source>
</evidence>
<dbReference type="PANTHER" id="PTHR43333:SF1">
    <property type="entry name" value="D-ISOMER SPECIFIC 2-HYDROXYACID DEHYDROGENASE NAD-BINDING DOMAIN-CONTAINING PROTEIN"/>
    <property type="match status" value="1"/>
</dbReference>
<dbReference type="SUPFAM" id="SSF51735">
    <property type="entry name" value="NAD(P)-binding Rossmann-fold domains"/>
    <property type="match status" value="1"/>
</dbReference>
<dbReference type="Gene3D" id="3.40.50.720">
    <property type="entry name" value="NAD(P)-binding Rossmann-like Domain"/>
    <property type="match status" value="2"/>
</dbReference>
<keyword evidence="5" id="KW-1185">Reference proteome</keyword>
<dbReference type="CDD" id="cd12164">
    <property type="entry name" value="GDH_like_2"/>
    <property type="match status" value="1"/>
</dbReference>
<keyword evidence="4" id="KW-0670">Pyruvate</keyword>
<dbReference type="OrthoDB" id="9787219at2"/>
<dbReference type="InterPro" id="IPR036291">
    <property type="entry name" value="NAD(P)-bd_dom_sf"/>
</dbReference>
<organism evidence="4 5">
    <name type="scientific">Pseudoalteromonas denitrificans DSM 6059</name>
    <dbReference type="NCBI Taxonomy" id="1123010"/>
    <lineage>
        <taxon>Bacteria</taxon>
        <taxon>Pseudomonadati</taxon>
        <taxon>Pseudomonadota</taxon>
        <taxon>Gammaproteobacteria</taxon>
        <taxon>Alteromonadales</taxon>
        <taxon>Pseudoalteromonadaceae</taxon>
        <taxon>Pseudoalteromonas</taxon>
    </lineage>
</organism>
<keyword evidence="2" id="KW-0520">NAD</keyword>
<protein>
    <submittedName>
        <fullName evidence="4">Glyoxylate/hydroxypyruvate reductase A</fullName>
    </submittedName>
</protein>
<reference evidence="4 5" key="1">
    <citation type="submission" date="2016-10" db="EMBL/GenBank/DDBJ databases">
        <authorList>
            <person name="de Groot N.N."/>
        </authorList>
    </citation>
    <scope>NUCLEOTIDE SEQUENCE [LARGE SCALE GENOMIC DNA]</scope>
    <source>
        <strain evidence="4 5">DSM 6059</strain>
    </source>
</reference>